<keyword evidence="3" id="KW-0813">Transport</keyword>
<evidence type="ECO:0000256" key="8">
    <source>
        <dbReference type="SAM" id="SignalP"/>
    </source>
</evidence>
<dbReference type="PANTHER" id="PTHR30026:SF20">
    <property type="entry name" value="OUTER MEMBRANE PROTEIN TOLC"/>
    <property type="match status" value="1"/>
</dbReference>
<dbReference type="GO" id="GO:0015562">
    <property type="term" value="F:efflux transmembrane transporter activity"/>
    <property type="evidence" value="ECO:0007669"/>
    <property type="project" value="InterPro"/>
</dbReference>
<reference evidence="9 10" key="1">
    <citation type="journal article" date="2016" name="Nat. Commun.">
        <title>Thousands of microbial genomes shed light on interconnected biogeochemical processes in an aquifer system.</title>
        <authorList>
            <person name="Anantharaman K."/>
            <person name="Brown C.T."/>
            <person name="Hug L.A."/>
            <person name="Sharon I."/>
            <person name="Castelle C.J."/>
            <person name="Probst A.J."/>
            <person name="Thomas B.C."/>
            <person name="Singh A."/>
            <person name="Wilkins M.J."/>
            <person name="Karaoz U."/>
            <person name="Brodie E.L."/>
            <person name="Williams K.H."/>
            <person name="Hubbard S.S."/>
            <person name="Banfield J.F."/>
        </authorList>
    </citation>
    <scope>NUCLEOTIDE SEQUENCE [LARGE SCALE GENOMIC DNA]</scope>
</reference>
<evidence type="ECO:0000256" key="3">
    <source>
        <dbReference type="ARBA" id="ARBA00022448"/>
    </source>
</evidence>
<evidence type="ECO:0000256" key="4">
    <source>
        <dbReference type="ARBA" id="ARBA00022452"/>
    </source>
</evidence>
<evidence type="ECO:0000256" key="7">
    <source>
        <dbReference type="ARBA" id="ARBA00023237"/>
    </source>
</evidence>
<dbReference type="InterPro" id="IPR051906">
    <property type="entry name" value="TolC-like"/>
</dbReference>
<comment type="caution">
    <text evidence="9">The sequence shown here is derived from an EMBL/GenBank/DDBJ whole genome shotgun (WGS) entry which is preliminary data.</text>
</comment>
<keyword evidence="6" id="KW-0472">Membrane</keyword>
<evidence type="ECO:0000256" key="5">
    <source>
        <dbReference type="ARBA" id="ARBA00022692"/>
    </source>
</evidence>
<dbReference type="Gene3D" id="1.20.1600.10">
    <property type="entry name" value="Outer membrane efflux proteins (OEP)"/>
    <property type="match status" value="1"/>
</dbReference>
<proteinExistence type="inferred from homology"/>
<feature type="signal peptide" evidence="8">
    <location>
        <begin position="1"/>
        <end position="18"/>
    </location>
</feature>
<dbReference type="PANTHER" id="PTHR30026">
    <property type="entry name" value="OUTER MEMBRANE PROTEIN TOLC"/>
    <property type="match status" value="1"/>
</dbReference>
<keyword evidence="5" id="KW-0812">Transmembrane</keyword>
<dbReference type="GO" id="GO:1990281">
    <property type="term" value="C:efflux pump complex"/>
    <property type="evidence" value="ECO:0007669"/>
    <property type="project" value="TreeGrafter"/>
</dbReference>
<keyword evidence="8" id="KW-0732">Signal</keyword>
<keyword evidence="4" id="KW-1134">Transmembrane beta strand</keyword>
<protein>
    <recommendedName>
        <fullName evidence="11">Transporter</fullName>
    </recommendedName>
</protein>
<evidence type="ECO:0000256" key="6">
    <source>
        <dbReference type="ARBA" id="ARBA00023136"/>
    </source>
</evidence>
<evidence type="ECO:0000256" key="2">
    <source>
        <dbReference type="ARBA" id="ARBA00007613"/>
    </source>
</evidence>
<keyword evidence="7" id="KW-0998">Cell outer membrane</keyword>
<comment type="subcellular location">
    <subcellularLocation>
        <location evidence="1">Cell outer membrane</location>
    </subcellularLocation>
</comment>
<dbReference type="Pfam" id="PF02321">
    <property type="entry name" value="OEP"/>
    <property type="match status" value="2"/>
</dbReference>
<dbReference type="SUPFAM" id="SSF56954">
    <property type="entry name" value="Outer membrane efflux proteins (OEP)"/>
    <property type="match status" value="1"/>
</dbReference>
<dbReference type="AlphaFoldDB" id="A0A1F4Q341"/>
<feature type="chain" id="PRO_5009513486" description="Transporter" evidence="8">
    <location>
        <begin position="19"/>
        <end position="405"/>
    </location>
</feature>
<evidence type="ECO:0000313" key="10">
    <source>
        <dbReference type="Proteomes" id="UP000178724"/>
    </source>
</evidence>
<dbReference type="GO" id="GO:0009279">
    <property type="term" value="C:cell outer membrane"/>
    <property type="evidence" value="ECO:0007669"/>
    <property type="project" value="UniProtKB-SubCell"/>
</dbReference>
<dbReference type="EMBL" id="METM01000013">
    <property type="protein sequence ID" value="OGB90269.1"/>
    <property type="molecule type" value="Genomic_DNA"/>
</dbReference>
<evidence type="ECO:0000313" key="9">
    <source>
        <dbReference type="EMBL" id="OGB90269.1"/>
    </source>
</evidence>
<gene>
    <name evidence="9" type="ORF">A2625_02990</name>
</gene>
<name>A0A1F4Q341_UNCSA</name>
<comment type="similarity">
    <text evidence="2">Belongs to the outer membrane factor (OMF) (TC 1.B.17) family.</text>
</comment>
<evidence type="ECO:0008006" key="11">
    <source>
        <dbReference type="Google" id="ProtNLM"/>
    </source>
</evidence>
<sequence>MRKIFLLFFAILIAKETAAITWPEAVKLLEANNNELRSAQKLLDSSGWTYRRAYTSLLPQLSASLSAGQTGTGTSGASSSYSYGLNGSLDLFNSSDYFGLQSAYADYQYNQANYDLTTAGVYYSARLAFIDLLVAQESVALQKKILARRQENSRLIELRYDSGKEDRGNLMRTRADEANAKYNLSSAERDLRLAKLNLSQLLGQTVDSAEEALKSEPAGQADYEPLLNASPAYRVAKYQLEAAEVDQRSTLSEFLPSVTLSGSYRRSGSNWPPDADSNSISLGLSYAFFPGGSNFIDRIINDIRLEKAREDFTKSVKDARFTLAGAFERLGDAREALSASRVLLDATTERSNIVQAKYINGLMSYDDWLRTENEYVSAQSSLLSAQKNALAAEAAWQKSFGGYVK</sequence>
<evidence type="ECO:0000256" key="1">
    <source>
        <dbReference type="ARBA" id="ARBA00004442"/>
    </source>
</evidence>
<dbReference type="Proteomes" id="UP000178724">
    <property type="component" value="Unassembled WGS sequence"/>
</dbReference>
<dbReference type="GO" id="GO:0015288">
    <property type="term" value="F:porin activity"/>
    <property type="evidence" value="ECO:0007669"/>
    <property type="project" value="TreeGrafter"/>
</dbReference>
<organism evidence="9 10">
    <name type="scientific">candidate division WOR-1 bacterium RIFCSPHIGHO2_01_FULL_53_15</name>
    <dbReference type="NCBI Taxonomy" id="1802564"/>
    <lineage>
        <taxon>Bacteria</taxon>
        <taxon>Bacillati</taxon>
        <taxon>Saganbacteria</taxon>
    </lineage>
</organism>
<accession>A0A1F4Q341</accession>
<dbReference type="InterPro" id="IPR003423">
    <property type="entry name" value="OMP_efflux"/>
</dbReference>